<dbReference type="GO" id="GO:0019748">
    <property type="term" value="P:secondary metabolic process"/>
    <property type="evidence" value="ECO:0007669"/>
    <property type="project" value="TreeGrafter"/>
</dbReference>
<dbReference type="AlphaFoldDB" id="A0A2Z4AEF2"/>
<name>A0A2Z4AEF2_9BACT</name>
<dbReference type="EMBL" id="CP029803">
    <property type="protein sequence ID" value="AWT60531.1"/>
    <property type="molecule type" value="Genomic_DNA"/>
</dbReference>
<dbReference type="InterPro" id="IPR006680">
    <property type="entry name" value="Amidohydro-rel"/>
</dbReference>
<dbReference type="GO" id="GO:0016831">
    <property type="term" value="F:carboxy-lyase activity"/>
    <property type="evidence" value="ECO:0007669"/>
    <property type="project" value="InterPro"/>
</dbReference>
<keyword evidence="1" id="KW-0456">Lyase</keyword>
<dbReference type="PANTHER" id="PTHR21240:SF28">
    <property type="entry name" value="ISO-OROTATE DECARBOXYLASE (EUROFUNG)"/>
    <property type="match status" value="1"/>
</dbReference>
<accession>A0A2Z4AEF2</accession>
<evidence type="ECO:0000256" key="1">
    <source>
        <dbReference type="ARBA" id="ARBA00023239"/>
    </source>
</evidence>
<organism evidence="3 4">
    <name type="scientific">Candidatus Moanibacter tarae</name>
    <dbReference type="NCBI Taxonomy" id="2200854"/>
    <lineage>
        <taxon>Bacteria</taxon>
        <taxon>Pseudomonadati</taxon>
        <taxon>Verrucomicrobiota</taxon>
        <taxon>Opitutia</taxon>
        <taxon>Puniceicoccales</taxon>
        <taxon>Puniceicoccales incertae sedis</taxon>
        <taxon>Candidatus Moanibacter</taxon>
    </lineage>
</organism>
<dbReference type="Gene3D" id="3.20.20.140">
    <property type="entry name" value="Metal-dependent hydrolases"/>
    <property type="match status" value="1"/>
</dbReference>
<dbReference type="KEGG" id="mtar:DF168_01745"/>
<protein>
    <recommendedName>
        <fullName evidence="2">Amidohydrolase-related domain-containing protein</fullName>
    </recommendedName>
</protein>
<dbReference type="SUPFAM" id="SSF51556">
    <property type="entry name" value="Metallo-dependent hydrolases"/>
    <property type="match status" value="1"/>
</dbReference>
<dbReference type="InterPro" id="IPR032465">
    <property type="entry name" value="ACMSD"/>
</dbReference>
<dbReference type="Pfam" id="PF04909">
    <property type="entry name" value="Amidohydro_2"/>
    <property type="match status" value="1"/>
</dbReference>
<dbReference type="GO" id="GO:0016787">
    <property type="term" value="F:hydrolase activity"/>
    <property type="evidence" value="ECO:0007669"/>
    <property type="project" value="InterPro"/>
</dbReference>
<gene>
    <name evidence="3" type="ORF">DF168_01745</name>
</gene>
<evidence type="ECO:0000313" key="3">
    <source>
        <dbReference type="EMBL" id="AWT60531.1"/>
    </source>
</evidence>
<feature type="domain" description="Amidohydrolase-related" evidence="2">
    <location>
        <begin position="114"/>
        <end position="374"/>
    </location>
</feature>
<dbReference type="GO" id="GO:0005737">
    <property type="term" value="C:cytoplasm"/>
    <property type="evidence" value="ECO:0007669"/>
    <property type="project" value="TreeGrafter"/>
</dbReference>
<evidence type="ECO:0000259" key="2">
    <source>
        <dbReference type="Pfam" id="PF04909"/>
    </source>
</evidence>
<reference evidence="3 4" key="1">
    <citation type="submission" date="2018-06" db="EMBL/GenBank/DDBJ databases">
        <title>Draft Genome Sequence of a Novel Marine Bacterium Related to the Verrucomicrobia.</title>
        <authorList>
            <person name="Vosseberg J."/>
            <person name="Martijn J."/>
            <person name="Ettema T.J.G."/>
        </authorList>
    </citation>
    <scope>NUCLEOTIDE SEQUENCE [LARGE SCALE GENOMIC DNA]</scope>
    <source>
        <strain evidence="3">TARA_B100001123</strain>
    </source>
</reference>
<sequence length="374" mass="42415">MSTNSITPKVKGEGSRATTNTHNGIRIVDCDLHHSTEKIDELFPYLPKHYVEHIKDFGSMMPVVGYTNMPRHGCREELWQFTDKHPASNIEVAIEHHLNKWNIDIAVLTGSTVYGAAVHPDVDYAAAMCRAFNDWTLEKWIKADTRFRASVAIAPSDPKLAAREIRRNGDNPAVIQVVIPAGSRLPYGNRFYDPIYKAAQKYGLPICVHFGAEGAGFANAPTAAGYPSYYLEMRMARPQIAMAHVASLICEGTFEKFPDLKFLFIEHDTFWVPGMMWHMDADWKSVRDYTPWVKSPPSEYIRGHIRFGCQPMEQPPTRKDLRTFLDWLHADEILVYASDYPHWDWEAPNTVLAGAPKALKARIFSETACELYGL</sequence>
<evidence type="ECO:0000313" key="4">
    <source>
        <dbReference type="Proteomes" id="UP000247465"/>
    </source>
</evidence>
<dbReference type="PANTHER" id="PTHR21240">
    <property type="entry name" value="2-AMINO-3-CARBOXYLMUCONATE-6-SEMIALDEHYDE DECARBOXYLASE"/>
    <property type="match status" value="1"/>
</dbReference>
<dbReference type="Proteomes" id="UP000247465">
    <property type="component" value="Chromosome"/>
</dbReference>
<proteinExistence type="predicted"/>
<dbReference type="InterPro" id="IPR032466">
    <property type="entry name" value="Metal_Hydrolase"/>
</dbReference>